<keyword evidence="3 5" id="KW-1133">Transmembrane helix</keyword>
<evidence type="ECO:0000256" key="4">
    <source>
        <dbReference type="ARBA" id="ARBA00023136"/>
    </source>
</evidence>
<keyword evidence="4 5" id="KW-0472">Membrane</keyword>
<reference evidence="7" key="1">
    <citation type="submission" date="2018-05" db="EMBL/GenBank/DDBJ databases">
        <authorList>
            <person name="Lanie J.A."/>
            <person name="Ng W.-L."/>
            <person name="Kazmierczak K.M."/>
            <person name="Andrzejewski T.M."/>
            <person name="Davidsen T.M."/>
            <person name="Wayne K.J."/>
            <person name="Tettelin H."/>
            <person name="Glass J.I."/>
            <person name="Rusch D."/>
            <person name="Podicherti R."/>
            <person name="Tsui H.-C.T."/>
            <person name="Winkler M.E."/>
        </authorList>
    </citation>
    <scope>NUCLEOTIDE SEQUENCE</scope>
</reference>
<feature type="transmembrane region" description="Helical" evidence="5">
    <location>
        <begin position="32"/>
        <end position="55"/>
    </location>
</feature>
<sequence>MIKRMMGAARLDTALYEEVEADSSATVQAMAVVVLVALATGIGTFGTGGLIGLVVGIPAAIGLWALWAWITYFVGTTILKTAETEADWRQLARTLGFAQSPGVLKVFGFIPGIGPFFFLIASIWQLVTMVIAIRQALDFTSTWRAVGVAIVGFIPYALVTSIIYSLI</sequence>
<proteinExistence type="predicted"/>
<dbReference type="InterPro" id="IPR006977">
    <property type="entry name" value="Yip1_dom"/>
</dbReference>
<evidence type="ECO:0000256" key="3">
    <source>
        <dbReference type="ARBA" id="ARBA00022989"/>
    </source>
</evidence>
<evidence type="ECO:0000313" key="7">
    <source>
        <dbReference type="EMBL" id="SUZ83335.1"/>
    </source>
</evidence>
<dbReference type="EMBL" id="UINC01001546">
    <property type="protein sequence ID" value="SUZ83335.1"/>
    <property type="molecule type" value="Genomic_DNA"/>
</dbReference>
<comment type="subcellular location">
    <subcellularLocation>
        <location evidence="1">Membrane</location>
        <topology evidence="1">Multi-pass membrane protein</topology>
    </subcellularLocation>
</comment>
<feature type="transmembrane region" description="Helical" evidence="5">
    <location>
        <begin position="61"/>
        <end position="79"/>
    </location>
</feature>
<feature type="transmembrane region" description="Helical" evidence="5">
    <location>
        <begin position="145"/>
        <end position="166"/>
    </location>
</feature>
<feature type="domain" description="Yip1" evidence="6">
    <location>
        <begin position="20"/>
        <end position="161"/>
    </location>
</feature>
<evidence type="ECO:0000256" key="5">
    <source>
        <dbReference type="SAM" id="Phobius"/>
    </source>
</evidence>
<gene>
    <name evidence="7" type="ORF">METZ01_LOCUS36189</name>
</gene>
<keyword evidence="2 5" id="KW-0812">Transmembrane</keyword>
<protein>
    <recommendedName>
        <fullName evidence="6">Yip1 domain-containing protein</fullName>
    </recommendedName>
</protein>
<accession>A0A381QVC4</accession>
<dbReference type="Pfam" id="PF04893">
    <property type="entry name" value="Yip1"/>
    <property type="match status" value="1"/>
</dbReference>
<name>A0A381QVC4_9ZZZZ</name>
<evidence type="ECO:0000256" key="1">
    <source>
        <dbReference type="ARBA" id="ARBA00004141"/>
    </source>
</evidence>
<evidence type="ECO:0000256" key="2">
    <source>
        <dbReference type="ARBA" id="ARBA00022692"/>
    </source>
</evidence>
<evidence type="ECO:0000259" key="6">
    <source>
        <dbReference type="Pfam" id="PF04893"/>
    </source>
</evidence>
<dbReference type="GO" id="GO:0016020">
    <property type="term" value="C:membrane"/>
    <property type="evidence" value="ECO:0007669"/>
    <property type="project" value="UniProtKB-SubCell"/>
</dbReference>
<organism evidence="7">
    <name type="scientific">marine metagenome</name>
    <dbReference type="NCBI Taxonomy" id="408172"/>
    <lineage>
        <taxon>unclassified sequences</taxon>
        <taxon>metagenomes</taxon>
        <taxon>ecological metagenomes</taxon>
    </lineage>
</organism>
<feature type="transmembrane region" description="Helical" evidence="5">
    <location>
        <begin position="116"/>
        <end position="133"/>
    </location>
</feature>
<dbReference type="AlphaFoldDB" id="A0A381QVC4"/>